<evidence type="ECO:0000313" key="11">
    <source>
        <dbReference type="EMBL" id="SFP60546.1"/>
    </source>
</evidence>
<evidence type="ECO:0000256" key="6">
    <source>
        <dbReference type="ARBA" id="ARBA00022989"/>
    </source>
</evidence>
<dbReference type="GO" id="GO:0015740">
    <property type="term" value="P:C4-dicarboxylate transport"/>
    <property type="evidence" value="ECO:0007669"/>
    <property type="project" value="TreeGrafter"/>
</dbReference>
<evidence type="ECO:0000259" key="10">
    <source>
        <dbReference type="Pfam" id="PF04290"/>
    </source>
</evidence>
<dbReference type="RefSeq" id="WP_093336588.1">
    <property type="nucleotide sequence ID" value="NZ_FOXD01000007.1"/>
</dbReference>
<feature type="transmembrane region" description="Helical" evidence="9">
    <location>
        <begin position="124"/>
        <end position="144"/>
    </location>
</feature>
<dbReference type="Proteomes" id="UP000198892">
    <property type="component" value="Unassembled WGS sequence"/>
</dbReference>
<dbReference type="Pfam" id="PF04290">
    <property type="entry name" value="DctQ"/>
    <property type="match status" value="1"/>
</dbReference>
<dbReference type="InterPro" id="IPR055348">
    <property type="entry name" value="DctQ"/>
</dbReference>
<evidence type="ECO:0000313" key="12">
    <source>
        <dbReference type="Proteomes" id="UP000198892"/>
    </source>
</evidence>
<evidence type="ECO:0000256" key="1">
    <source>
        <dbReference type="ARBA" id="ARBA00004429"/>
    </source>
</evidence>
<evidence type="ECO:0000256" key="3">
    <source>
        <dbReference type="ARBA" id="ARBA00022475"/>
    </source>
</evidence>
<dbReference type="GO" id="GO:0022857">
    <property type="term" value="F:transmembrane transporter activity"/>
    <property type="evidence" value="ECO:0007669"/>
    <property type="project" value="TreeGrafter"/>
</dbReference>
<organism evidence="11 12">
    <name type="scientific">Salibacterium halotolerans</name>
    <dbReference type="NCBI Taxonomy" id="1884432"/>
    <lineage>
        <taxon>Bacteria</taxon>
        <taxon>Bacillati</taxon>
        <taxon>Bacillota</taxon>
        <taxon>Bacilli</taxon>
        <taxon>Bacillales</taxon>
        <taxon>Bacillaceae</taxon>
    </lineage>
</organism>
<name>A0A1I5RRI5_9BACI</name>
<evidence type="ECO:0000256" key="2">
    <source>
        <dbReference type="ARBA" id="ARBA00022448"/>
    </source>
</evidence>
<accession>A0A1I5RRI5</accession>
<evidence type="ECO:0000256" key="8">
    <source>
        <dbReference type="ARBA" id="ARBA00038436"/>
    </source>
</evidence>
<proteinExistence type="inferred from homology"/>
<dbReference type="AlphaFoldDB" id="A0A1I5RRI5"/>
<feature type="domain" description="Tripartite ATP-independent periplasmic transporters DctQ component" evidence="10">
    <location>
        <begin position="23"/>
        <end position="147"/>
    </location>
</feature>
<keyword evidence="6 9" id="KW-1133">Transmembrane helix</keyword>
<dbReference type="InterPro" id="IPR007387">
    <property type="entry name" value="TRAP_DctQ"/>
</dbReference>
<feature type="transmembrane region" description="Helical" evidence="9">
    <location>
        <begin position="18"/>
        <end position="36"/>
    </location>
</feature>
<evidence type="ECO:0000256" key="7">
    <source>
        <dbReference type="ARBA" id="ARBA00023136"/>
    </source>
</evidence>
<reference evidence="12" key="1">
    <citation type="submission" date="2016-10" db="EMBL/GenBank/DDBJ databases">
        <authorList>
            <person name="Varghese N."/>
            <person name="Submissions S."/>
        </authorList>
    </citation>
    <scope>NUCLEOTIDE SEQUENCE [LARGE SCALE GENOMIC DNA]</scope>
    <source>
        <strain evidence="12">S7</strain>
    </source>
</reference>
<dbReference type="GO" id="GO:0005886">
    <property type="term" value="C:plasma membrane"/>
    <property type="evidence" value="ECO:0007669"/>
    <property type="project" value="UniProtKB-SubCell"/>
</dbReference>
<keyword evidence="2" id="KW-0813">Transport</keyword>
<keyword evidence="5 9" id="KW-0812">Transmembrane</keyword>
<sequence length="172" mass="19340">MKHLAVILTRIEDIATKLLLTSIVVLVFYSAMVRWLGVPIAWSVEMAQLLFIWLVFLGANQALRKNRHIGVDIFTNKLPEKGKAILNIVTDCLIAGFLLIIIIYGTQHAFDHALRSVQNLPISYSYITSSVPAGCALMLLTLLIKWMSFFFRSNQQTSLTEDTDSDLRGKLS</sequence>
<evidence type="ECO:0000256" key="4">
    <source>
        <dbReference type="ARBA" id="ARBA00022519"/>
    </source>
</evidence>
<feature type="transmembrane region" description="Helical" evidence="9">
    <location>
        <begin position="42"/>
        <end position="63"/>
    </location>
</feature>
<evidence type="ECO:0000256" key="5">
    <source>
        <dbReference type="ARBA" id="ARBA00022692"/>
    </source>
</evidence>
<keyword evidence="4" id="KW-0997">Cell inner membrane</keyword>
<dbReference type="OrthoDB" id="9815614at2"/>
<comment type="similarity">
    <text evidence="8">Belongs to the TRAP transporter small permease family.</text>
</comment>
<dbReference type="PANTHER" id="PTHR35011">
    <property type="entry name" value="2,3-DIKETO-L-GULONATE TRAP TRANSPORTER SMALL PERMEASE PROTEIN YIAM"/>
    <property type="match status" value="1"/>
</dbReference>
<dbReference type="EMBL" id="FOXD01000007">
    <property type="protein sequence ID" value="SFP60546.1"/>
    <property type="molecule type" value="Genomic_DNA"/>
</dbReference>
<dbReference type="PANTHER" id="PTHR35011:SF5">
    <property type="entry name" value="SIALIC ACID TRAP TRANSPORTER SMALL PERMEASE PROTEIN SIAQ"/>
    <property type="match status" value="1"/>
</dbReference>
<protein>
    <submittedName>
        <fullName evidence="11">TRAP-type C4-dicarboxylate transport system, small permease component</fullName>
    </submittedName>
</protein>
<keyword evidence="3" id="KW-1003">Cell membrane</keyword>
<gene>
    <name evidence="11" type="ORF">SAMN05518683_107127</name>
</gene>
<keyword evidence="12" id="KW-1185">Reference proteome</keyword>
<comment type="subcellular location">
    <subcellularLocation>
        <location evidence="1">Cell inner membrane</location>
        <topology evidence="1">Multi-pass membrane protein</topology>
    </subcellularLocation>
</comment>
<dbReference type="STRING" id="1884432.SAMN05518683_107127"/>
<feature type="transmembrane region" description="Helical" evidence="9">
    <location>
        <begin position="84"/>
        <end position="104"/>
    </location>
</feature>
<evidence type="ECO:0000256" key="9">
    <source>
        <dbReference type="SAM" id="Phobius"/>
    </source>
</evidence>
<keyword evidence="7 9" id="KW-0472">Membrane</keyword>